<sequence length="199" mass="22811">MAKILILLAHPALERSRVHKRMVSAVKNMDHVTLHDLYELYPNFDIQIPREQDLLLAHDIIILQHPMYWYSGPALLKQWLDLVLEHGWAYGMKGTALRGKWLMSAISTGGPEAAYTLEGHHQHTLKQFMLPYEQTAKLCNMHYLPPAAITGAHKLDDTAIQQKALQYRALLERLRDEPLDLQQAAQLPNLMELIQLPQA</sequence>
<accession>A0A327QTJ9</accession>
<dbReference type="InterPro" id="IPR003680">
    <property type="entry name" value="Flavodoxin_fold"/>
</dbReference>
<dbReference type="RefSeq" id="WP_111597326.1">
    <property type="nucleotide sequence ID" value="NZ_QLLL01000003.1"/>
</dbReference>
<proteinExistence type="predicted"/>
<dbReference type="AlphaFoldDB" id="A0A327QTJ9"/>
<dbReference type="EMBL" id="QLLL01000003">
    <property type="protein sequence ID" value="RAJ06733.1"/>
    <property type="molecule type" value="Genomic_DNA"/>
</dbReference>
<keyword evidence="4" id="KW-1185">Reference proteome</keyword>
<comment type="caution">
    <text evidence="3">The sequence shown here is derived from an EMBL/GenBank/DDBJ whole genome shotgun (WGS) entry which is preliminary data.</text>
</comment>
<keyword evidence="1" id="KW-0560">Oxidoreductase</keyword>
<name>A0A327QTJ9_9BACT</name>
<reference evidence="3 4" key="1">
    <citation type="submission" date="2018-06" db="EMBL/GenBank/DDBJ databases">
        <title>Genomic Encyclopedia of Archaeal and Bacterial Type Strains, Phase II (KMG-II): from individual species to whole genera.</title>
        <authorList>
            <person name="Goeker M."/>
        </authorList>
    </citation>
    <scope>NUCLEOTIDE SEQUENCE [LARGE SCALE GENOMIC DNA]</scope>
    <source>
        <strain evidence="3 4">DSM 23857</strain>
    </source>
</reference>
<evidence type="ECO:0000259" key="2">
    <source>
        <dbReference type="Pfam" id="PF02525"/>
    </source>
</evidence>
<dbReference type="Gene3D" id="3.40.50.360">
    <property type="match status" value="1"/>
</dbReference>
<gene>
    <name evidence="3" type="ORF">LX64_01860</name>
</gene>
<dbReference type="InterPro" id="IPR046980">
    <property type="entry name" value="KefG/KefF"/>
</dbReference>
<dbReference type="GO" id="GO:0009055">
    <property type="term" value="F:electron transfer activity"/>
    <property type="evidence" value="ECO:0007669"/>
    <property type="project" value="TreeGrafter"/>
</dbReference>
<dbReference type="OrthoDB" id="652200at2"/>
<dbReference type="InterPro" id="IPR029039">
    <property type="entry name" value="Flavoprotein-like_sf"/>
</dbReference>
<organism evidence="3 4">
    <name type="scientific">Chitinophaga skermanii</name>
    <dbReference type="NCBI Taxonomy" id="331697"/>
    <lineage>
        <taxon>Bacteria</taxon>
        <taxon>Pseudomonadati</taxon>
        <taxon>Bacteroidota</taxon>
        <taxon>Chitinophagia</taxon>
        <taxon>Chitinophagales</taxon>
        <taxon>Chitinophagaceae</taxon>
        <taxon>Chitinophaga</taxon>
    </lineage>
</organism>
<dbReference type="SUPFAM" id="SSF52218">
    <property type="entry name" value="Flavoproteins"/>
    <property type="match status" value="1"/>
</dbReference>
<dbReference type="Pfam" id="PF02525">
    <property type="entry name" value="Flavodoxin_2"/>
    <property type="match status" value="1"/>
</dbReference>
<feature type="domain" description="Flavodoxin-like fold" evidence="2">
    <location>
        <begin position="3"/>
        <end position="170"/>
    </location>
</feature>
<dbReference type="GO" id="GO:0003955">
    <property type="term" value="F:NAD(P)H dehydrogenase (quinone) activity"/>
    <property type="evidence" value="ECO:0007669"/>
    <property type="project" value="TreeGrafter"/>
</dbReference>
<dbReference type="Proteomes" id="UP000249547">
    <property type="component" value="Unassembled WGS sequence"/>
</dbReference>
<dbReference type="GO" id="GO:0010181">
    <property type="term" value="F:FMN binding"/>
    <property type="evidence" value="ECO:0007669"/>
    <property type="project" value="TreeGrafter"/>
</dbReference>
<evidence type="ECO:0000313" key="4">
    <source>
        <dbReference type="Proteomes" id="UP000249547"/>
    </source>
</evidence>
<evidence type="ECO:0000256" key="1">
    <source>
        <dbReference type="ARBA" id="ARBA00023002"/>
    </source>
</evidence>
<protein>
    <submittedName>
        <fullName evidence="3">Kef-type potassium/proton antiporter accessory protein (CPA2 family)</fullName>
    </submittedName>
</protein>
<dbReference type="PANTHER" id="PTHR47307:SF1">
    <property type="entry name" value="GLUTATHIONE-REGULATED POTASSIUM-EFFLUX SYSTEM ANCILLARY PROTEIN KEFG"/>
    <property type="match status" value="1"/>
</dbReference>
<dbReference type="PANTHER" id="PTHR47307">
    <property type="entry name" value="GLUTATHIONE-REGULATED POTASSIUM-EFFLUX SYSTEM ANCILLARY PROTEIN KEFG"/>
    <property type="match status" value="1"/>
</dbReference>
<evidence type="ECO:0000313" key="3">
    <source>
        <dbReference type="EMBL" id="RAJ06733.1"/>
    </source>
</evidence>